<dbReference type="Proteomes" id="UP000199579">
    <property type="component" value="Unassembled WGS sequence"/>
</dbReference>
<gene>
    <name evidence="1" type="ORF">SAMN04244574_04007</name>
</gene>
<name>A0A1I4GXB2_9GAMM</name>
<dbReference type="RefSeq" id="WP_090943501.1">
    <property type="nucleotide sequence ID" value="NZ_FOSX01000100.1"/>
</dbReference>
<sequence>MTTISIAYEEPQAAVTRVQSLLDEVALRDPNWNGADFQIVRDDFTCIVDDDSYDAAALLTQIHDALRGE</sequence>
<accession>A0A1I4GXB2</accession>
<evidence type="ECO:0000313" key="2">
    <source>
        <dbReference type="Proteomes" id="UP000199579"/>
    </source>
</evidence>
<protein>
    <submittedName>
        <fullName evidence="1">Uncharacterized protein</fullName>
    </submittedName>
</protein>
<dbReference type="EMBL" id="FOSX01000100">
    <property type="protein sequence ID" value="SFL33997.1"/>
    <property type="molecule type" value="Genomic_DNA"/>
</dbReference>
<reference evidence="1 2" key="1">
    <citation type="submission" date="2016-10" db="EMBL/GenBank/DDBJ databases">
        <authorList>
            <person name="de Groot N.N."/>
        </authorList>
    </citation>
    <scope>NUCLEOTIDE SEQUENCE [LARGE SCALE GENOMIC DNA]</scope>
    <source>
        <strain evidence="1 2">DSM 381</strain>
    </source>
</reference>
<proteinExistence type="predicted"/>
<organism evidence="1 2">
    <name type="scientific">Azotobacter beijerinckii</name>
    <dbReference type="NCBI Taxonomy" id="170623"/>
    <lineage>
        <taxon>Bacteria</taxon>
        <taxon>Pseudomonadati</taxon>
        <taxon>Pseudomonadota</taxon>
        <taxon>Gammaproteobacteria</taxon>
        <taxon>Pseudomonadales</taxon>
        <taxon>Pseudomonadaceae</taxon>
        <taxon>Azotobacter</taxon>
    </lineage>
</organism>
<dbReference type="AlphaFoldDB" id="A0A1I4GXB2"/>
<evidence type="ECO:0000313" key="1">
    <source>
        <dbReference type="EMBL" id="SFL33997.1"/>
    </source>
</evidence>